<dbReference type="GO" id="GO:0006574">
    <property type="term" value="P:L-valine catabolic process"/>
    <property type="evidence" value="ECO:0007669"/>
    <property type="project" value="TreeGrafter"/>
</dbReference>
<name>A0A183ETA7_9BILA</name>
<accession>A0A183ETA7</accession>
<evidence type="ECO:0000313" key="10">
    <source>
        <dbReference type="WBParaSite" id="GPUH_0002422801-mRNA-1"/>
    </source>
</evidence>
<proteinExistence type="inferred from homology"/>
<dbReference type="PANTHER" id="PTHR43866:SF3">
    <property type="entry name" value="METHYLMALONATE-SEMIALDEHYDE DEHYDROGENASE [ACYLATING], MITOCHONDRIAL"/>
    <property type="match status" value="1"/>
</dbReference>
<dbReference type="Gene3D" id="3.40.605.10">
    <property type="entry name" value="Aldehyde Dehydrogenase, Chain A, domain 1"/>
    <property type="match status" value="1"/>
</dbReference>
<dbReference type="GO" id="GO:0006210">
    <property type="term" value="P:thymine catabolic process"/>
    <property type="evidence" value="ECO:0007669"/>
    <property type="project" value="TreeGrafter"/>
</dbReference>
<evidence type="ECO:0000256" key="1">
    <source>
        <dbReference type="ARBA" id="ARBA00009986"/>
    </source>
</evidence>
<evidence type="ECO:0000256" key="2">
    <source>
        <dbReference type="ARBA" id="ARBA00037458"/>
    </source>
</evidence>
<feature type="domain" description="Aldehyde dehydrogenase" evidence="7">
    <location>
        <begin position="48"/>
        <end position="141"/>
    </location>
</feature>
<evidence type="ECO:0000256" key="5">
    <source>
        <dbReference type="ARBA" id="ARBA00047644"/>
    </source>
</evidence>
<dbReference type="PANTHER" id="PTHR43866">
    <property type="entry name" value="MALONATE-SEMIALDEHYDE DEHYDROGENASE"/>
    <property type="match status" value="1"/>
</dbReference>
<reference evidence="10" key="1">
    <citation type="submission" date="2016-06" db="UniProtKB">
        <authorList>
            <consortium name="WormBaseParasite"/>
        </authorList>
    </citation>
    <scope>IDENTIFICATION</scope>
</reference>
<evidence type="ECO:0000259" key="7">
    <source>
        <dbReference type="Pfam" id="PF00171"/>
    </source>
</evidence>
<dbReference type="InterPro" id="IPR016162">
    <property type="entry name" value="Ald_DH_N"/>
</dbReference>
<dbReference type="Pfam" id="PF00171">
    <property type="entry name" value="Aldedh"/>
    <property type="match status" value="1"/>
</dbReference>
<comment type="similarity">
    <text evidence="1">Belongs to the aldehyde dehydrogenase family.</text>
</comment>
<reference evidence="8 9" key="2">
    <citation type="submission" date="2018-11" db="EMBL/GenBank/DDBJ databases">
        <authorList>
            <consortium name="Pathogen Informatics"/>
        </authorList>
    </citation>
    <scope>NUCLEOTIDE SEQUENCE [LARGE SCALE GENOMIC DNA]</scope>
</reference>
<dbReference type="InterPro" id="IPR016161">
    <property type="entry name" value="Ald_DH/histidinol_DH"/>
</dbReference>
<evidence type="ECO:0000256" key="6">
    <source>
        <dbReference type="ARBA" id="ARBA00048821"/>
    </source>
</evidence>
<dbReference type="GO" id="GO:0005739">
    <property type="term" value="C:mitochondrion"/>
    <property type="evidence" value="ECO:0007669"/>
    <property type="project" value="TreeGrafter"/>
</dbReference>
<dbReference type="EMBL" id="UYRT01100385">
    <property type="protein sequence ID" value="VDN42526.1"/>
    <property type="molecule type" value="Genomic_DNA"/>
</dbReference>
<dbReference type="GO" id="GO:0004491">
    <property type="term" value="F:methylmalonate-semialdehyde dehydrogenase (acylating, NAD) activity"/>
    <property type="evidence" value="ECO:0007669"/>
    <property type="project" value="UniProtKB-EC"/>
</dbReference>
<comment type="function">
    <text evidence="2">Probable malonate and methylmalonate semialdehyde dehydrogenase involved in the catabolism of valine, thymine, and compounds catabolized by way of beta-alanine, including uracil and cytidine.</text>
</comment>
<dbReference type="Proteomes" id="UP000271098">
    <property type="component" value="Unassembled WGS sequence"/>
</dbReference>
<dbReference type="OrthoDB" id="5830890at2759"/>
<protein>
    <recommendedName>
        <fullName evidence="3">Probable methylmalonate-semialdehyde/malonate-semialdehyde dehydrogenase [acylating], mitochondrial</fullName>
    </recommendedName>
    <alternativeName>
        <fullName evidence="4">Malonate-semialdehyde dehydrogenase [acylating]</fullName>
    </alternativeName>
</protein>
<sequence>MIWYRVIKLQGLKGVHSAYAFSTSRAALASTAETVKMWIDGKRVESKPSHWTELTNSATGEVIGRVPQCTQEEMQRAVDSAKKAFKTWGKSSPIMRTQCMYNLRNLIKRDIDKLAECITTEHGKTLAESKGEINRGLQVITVEFTMS</sequence>
<dbReference type="SUPFAM" id="SSF53720">
    <property type="entry name" value="ALDH-like"/>
    <property type="match status" value="1"/>
</dbReference>
<gene>
    <name evidence="8" type="ORF">GPUH_LOCUS24199</name>
</gene>
<dbReference type="WBParaSite" id="GPUH_0002422801-mRNA-1">
    <property type="protein sequence ID" value="GPUH_0002422801-mRNA-1"/>
    <property type="gene ID" value="GPUH_0002422801"/>
</dbReference>
<evidence type="ECO:0000313" key="9">
    <source>
        <dbReference type="Proteomes" id="UP000271098"/>
    </source>
</evidence>
<dbReference type="InterPro" id="IPR015590">
    <property type="entry name" value="Aldehyde_DH_dom"/>
</dbReference>
<evidence type="ECO:0000256" key="4">
    <source>
        <dbReference type="ARBA" id="ARBA00042419"/>
    </source>
</evidence>
<organism evidence="10">
    <name type="scientific">Gongylonema pulchrum</name>
    <dbReference type="NCBI Taxonomy" id="637853"/>
    <lineage>
        <taxon>Eukaryota</taxon>
        <taxon>Metazoa</taxon>
        <taxon>Ecdysozoa</taxon>
        <taxon>Nematoda</taxon>
        <taxon>Chromadorea</taxon>
        <taxon>Rhabditida</taxon>
        <taxon>Spirurina</taxon>
        <taxon>Spiruromorpha</taxon>
        <taxon>Spiruroidea</taxon>
        <taxon>Gongylonematidae</taxon>
        <taxon>Gongylonema</taxon>
    </lineage>
</organism>
<dbReference type="AlphaFoldDB" id="A0A183ETA7"/>
<evidence type="ECO:0000313" key="8">
    <source>
        <dbReference type="EMBL" id="VDN42526.1"/>
    </source>
</evidence>
<comment type="catalytic activity">
    <reaction evidence="5">
        <text>2-methyl-3-oxopropanoate + NAD(+) + CoA + H2O = propanoyl-CoA + hydrogencarbonate + NADH + H(+)</text>
        <dbReference type="Rhea" id="RHEA:20804"/>
        <dbReference type="ChEBI" id="CHEBI:15377"/>
        <dbReference type="ChEBI" id="CHEBI:15378"/>
        <dbReference type="ChEBI" id="CHEBI:17544"/>
        <dbReference type="ChEBI" id="CHEBI:57287"/>
        <dbReference type="ChEBI" id="CHEBI:57392"/>
        <dbReference type="ChEBI" id="CHEBI:57540"/>
        <dbReference type="ChEBI" id="CHEBI:57700"/>
        <dbReference type="ChEBI" id="CHEBI:57945"/>
        <dbReference type="EC" id="1.2.1.27"/>
    </reaction>
    <physiologicalReaction direction="left-to-right" evidence="5">
        <dbReference type="Rhea" id="RHEA:20805"/>
    </physiologicalReaction>
</comment>
<comment type="catalytic activity">
    <reaction evidence="6">
        <text>3-oxopropanoate + NAD(+) + CoA + H2O = hydrogencarbonate + acetyl-CoA + NADH + H(+)</text>
        <dbReference type="Rhea" id="RHEA:76615"/>
        <dbReference type="ChEBI" id="CHEBI:15377"/>
        <dbReference type="ChEBI" id="CHEBI:15378"/>
        <dbReference type="ChEBI" id="CHEBI:17544"/>
        <dbReference type="ChEBI" id="CHEBI:33190"/>
        <dbReference type="ChEBI" id="CHEBI:57287"/>
        <dbReference type="ChEBI" id="CHEBI:57288"/>
        <dbReference type="ChEBI" id="CHEBI:57540"/>
        <dbReference type="ChEBI" id="CHEBI:57945"/>
        <dbReference type="EC" id="1.2.1.27"/>
    </reaction>
    <physiologicalReaction direction="left-to-right" evidence="6">
        <dbReference type="Rhea" id="RHEA:76616"/>
    </physiologicalReaction>
</comment>
<evidence type="ECO:0000256" key="3">
    <source>
        <dbReference type="ARBA" id="ARBA00039517"/>
    </source>
</evidence>
<keyword evidence="9" id="KW-1185">Reference proteome</keyword>
<dbReference type="InterPro" id="IPR010061">
    <property type="entry name" value="MeMal-semiAld_DH"/>
</dbReference>